<dbReference type="PROSITE" id="PS51843">
    <property type="entry name" value="NR_LBD"/>
    <property type="match status" value="1"/>
</dbReference>
<dbReference type="Pfam" id="PF00104">
    <property type="entry name" value="Hormone_recep"/>
    <property type="match status" value="2"/>
</dbReference>
<keyword evidence="1" id="KW-0805">Transcription regulation</keyword>
<dbReference type="GeneID" id="100905708"/>
<evidence type="ECO:0000256" key="2">
    <source>
        <dbReference type="ARBA" id="ARBA00023163"/>
    </source>
</evidence>
<evidence type="ECO:0000313" key="5">
    <source>
        <dbReference type="Proteomes" id="UP000694867"/>
    </source>
</evidence>
<keyword evidence="3" id="KW-0675">Receptor</keyword>
<evidence type="ECO:0000256" key="3">
    <source>
        <dbReference type="ARBA" id="ARBA00023170"/>
    </source>
</evidence>
<dbReference type="SUPFAM" id="SSF48508">
    <property type="entry name" value="Nuclear receptor ligand-binding domain"/>
    <property type="match status" value="1"/>
</dbReference>
<dbReference type="Proteomes" id="UP000694867">
    <property type="component" value="Unplaced"/>
</dbReference>
<dbReference type="RefSeq" id="XP_028969076.1">
    <property type="nucleotide sequence ID" value="XM_029113243.1"/>
</dbReference>
<dbReference type="FunFam" id="1.10.565.10:FF:000011">
    <property type="entry name" value="Nuclear receptor subfamily 5, group A, member 2"/>
    <property type="match status" value="1"/>
</dbReference>
<proteinExistence type="predicted"/>
<dbReference type="InterPro" id="IPR001723">
    <property type="entry name" value="Nuclear_hrmn_rcpt"/>
</dbReference>
<accession>A0AAJ7SI17</accession>
<keyword evidence="2" id="KW-0804">Transcription</keyword>
<gene>
    <name evidence="6" type="primary">LOC100905708</name>
</gene>
<dbReference type="PANTHER" id="PTHR24083">
    <property type="entry name" value="NUCLEAR HORMONE RECEPTOR"/>
    <property type="match status" value="1"/>
</dbReference>
<keyword evidence="5" id="KW-1185">Reference proteome</keyword>
<dbReference type="InterPro" id="IPR035500">
    <property type="entry name" value="NHR-like_dom_sf"/>
</dbReference>
<name>A0AAJ7SI17_9ACAR</name>
<evidence type="ECO:0000313" key="6">
    <source>
        <dbReference type="RefSeq" id="XP_028969076.1"/>
    </source>
</evidence>
<dbReference type="InterPro" id="IPR050274">
    <property type="entry name" value="Nuclear_hormone_rcpt_NR2"/>
</dbReference>
<protein>
    <submittedName>
        <fullName evidence="6">Photoreceptor-specific nuclear receptor-like</fullName>
    </submittedName>
</protein>
<reference evidence="6" key="1">
    <citation type="submission" date="2025-08" db="UniProtKB">
        <authorList>
            <consortium name="RefSeq"/>
        </authorList>
    </citation>
    <scope>IDENTIFICATION</scope>
</reference>
<dbReference type="AlphaFoldDB" id="A0AAJ7SI17"/>
<dbReference type="Gene3D" id="1.10.565.10">
    <property type="entry name" value="Retinoid X Receptor"/>
    <property type="match status" value="1"/>
</dbReference>
<dbReference type="KEGG" id="goe:100905708"/>
<evidence type="ECO:0000259" key="4">
    <source>
        <dbReference type="PROSITE" id="PS51843"/>
    </source>
</evidence>
<feature type="domain" description="NR LBD" evidence="4">
    <location>
        <begin position="1"/>
        <end position="197"/>
    </location>
</feature>
<sequence length="200" mass="22873">MAPPIAVAPLVGATTQEITARLLFMVIRWVKCLPTFQTLSRGDQVCLLEESWRDLFLLYMSHWSPGVGDAVSPAAVHHDELNPIEIHYVQDVMRRLRQLSPDDTECSCLKAIVLFKPETMGLCDTHPVEMLQDRAQCVLGDYVRERYPRQPTRFGRLLLLLPILRSISNVFIEKLFFKGTIGNIRVEKILGEMYTMQVDT</sequence>
<dbReference type="InterPro" id="IPR000536">
    <property type="entry name" value="Nucl_hrmn_rcpt_lig-bd"/>
</dbReference>
<evidence type="ECO:0000256" key="1">
    <source>
        <dbReference type="ARBA" id="ARBA00023015"/>
    </source>
</evidence>
<dbReference type="SMART" id="SM00430">
    <property type="entry name" value="HOLI"/>
    <property type="match status" value="1"/>
</dbReference>
<dbReference type="PRINTS" id="PR00398">
    <property type="entry name" value="STRDHORMONER"/>
</dbReference>
<organism evidence="5 6">
    <name type="scientific">Galendromus occidentalis</name>
    <name type="common">western predatory mite</name>
    <dbReference type="NCBI Taxonomy" id="34638"/>
    <lineage>
        <taxon>Eukaryota</taxon>
        <taxon>Metazoa</taxon>
        <taxon>Ecdysozoa</taxon>
        <taxon>Arthropoda</taxon>
        <taxon>Chelicerata</taxon>
        <taxon>Arachnida</taxon>
        <taxon>Acari</taxon>
        <taxon>Parasitiformes</taxon>
        <taxon>Mesostigmata</taxon>
        <taxon>Gamasina</taxon>
        <taxon>Phytoseioidea</taxon>
        <taxon>Phytoseiidae</taxon>
        <taxon>Typhlodrominae</taxon>
        <taxon>Galendromus</taxon>
    </lineage>
</organism>